<organism evidence="5 6">
    <name type="scientific">Haloechinothrix alba</name>
    <dbReference type="NCBI Taxonomy" id="664784"/>
    <lineage>
        <taxon>Bacteria</taxon>
        <taxon>Bacillati</taxon>
        <taxon>Actinomycetota</taxon>
        <taxon>Actinomycetes</taxon>
        <taxon>Pseudonocardiales</taxon>
        <taxon>Pseudonocardiaceae</taxon>
        <taxon>Haloechinothrix</taxon>
    </lineage>
</organism>
<keyword evidence="2" id="KW-0808">Transferase</keyword>
<gene>
    <name evidence="5" type="ORF">SAMN06265360_12537</name>
</gene>
<dbReference type="PANTHER" id="PTHR10196">
    <property type="entry name" value="SUGAR KINASE"/>
    <property type="match status" value="1"/>
</dbReference>
<dbReference type="GO" id="GO:0005829">
    <property type="term" value="C:cytosol"/>
    <property type="evidence" value="ECO:0007669"/>
    <property type="project" value="TreeGrafter"/>
</dbReference>
<dbReference type="Gene3D" id="3.30.420.40">
    <property type="match status" value="1"/>
</dbReference>
<dbReference type="Proteomes" id="UP000198348">
    <property type="component" value="Unassembled WGS sequence"/>
</dbReference>
<evidence type="ECO:0000259" key="4">
    <source>
        <dbReference type="Pfam" id="PF00370"/>
    </source>
</evidence>
<accession>A0A238ZUE2</accession>
<evidence type="ECO:0000256" key="2">
    <source>
        <dbReference type="ARBA" id="ARBA00022679"/>
    </source>
</evidence>
<sequence length="99" mass="11000">MSRRCGLPLATYFSAPRISWKLESSPGLRERAENGEVLFGTMESWLIWNLTGGSDGGIHVTDVTNASRTLLMNLDTLDWDDELLSFFGIPRSVLPGIRS</sequence>
<evidence type="ECO:0000313" key="5">
    <source>
        <dbReference type="EMBL" id="SNR86849.1"/>
    </source>
</evidence>
<evidence type="ECO:0000313" key="6">
    <source>
        <dbReference type="Proteomes" id="UP000198348"/>
    </source>
</evidence>
<dbReference type="SUPFAM" id="SSF53067">
    <property type="entry name" value="Actin-like ATPase domain"/>
    <property type="match status" value="1"/>
</dbReference>
<evidence type="ECO:0000256" key="1">
    <source>
        <dbReference type="ARBA" id="ARBA00009156"/>
    </source>
</evidence>
<dbReference type="AlphaFoldDB" id="A0A238ZUE2"/>
<reference evidence="6" key="1">
    <citation type="submission" date="2017-06" db="EMBL/GenBank/DDBJ databases">
        <authorList>
            <person name="Varghese N."/>
            <person name="Submissions S."/>
        </authorList>
    </citation>
    <scope>NUCLEOTIDE SEQUENCE [LARGE SCALE GENOMIC DNA]</scope>
    <source>
        <strain evidence="6">DSM 45207</strain>
    </source>
</reference>
<keyword evidence="6" id="KW-1185">Reference proteome</keyword>
<dbReference type="GO" id="GO:0019563">
    <property type="term" value="P:glycerol catabolic process"/>
    <property type="evidence" value="ECO:0007669"/>
    <property type="project" value="TreeGrafter"/>
</dbReference>
<dbReference type="InterPro" id="IPR043129">
    <property type="entry name" value="ATPase_NBD"/>
</dbReference>
<comment type="similarity">
    <text evidence="1">Belongs to the FGGY kinase family.</text>
</comment>
<dbReference type="InterPro" id="IPR018484">
    <property type="entry name" value="FGGY_N"/>
</dbReference>
<evidence type="ECO:0000256" key="3">
    <source>
        <dbReference type="ARBA" id="ARBA00022777"/>
    </source>
</evidence>
<dbReference type="PANTHER" id="PTHR10196:SF69">
    <property type="entry name" value="GLYCEROL KINASE"/>
    <property type="match status" value="1"/>
</dbReference>
<feature type="domain" description="Carbohydrate kinase FGGY N-terminal" evidence="4">
    <location>
        <begin position="3"/>
        <end position="98"/>
    </location>
</feature>
<dbReference type="EMBL" id="FZNW01000025">
    <property type="protein sequence ID" value="SNR86849.1"/>
    <property type="molecule type" value="Genomic_DNA"/>
</dbReference>
<dbReference type="Pfam" id="PF00370">
    <property type="entry name" value="FGGY_N"/>
    <property type="match status" value="1"/>
</dbReference>
<protein>
    <submittedName>
        <fullName evidence="5">FGGY family of carbohydrate kinases, N-terminal domain</fullName>
    </submittedName>
</protein>
<name>A0A238ZUE2_9PSEU</name>
<keyword evidence="3 5" id="KW-0418">Kinase</keyword>
<dbReference type="GO" id="GO:0004370">
    <property type="term" value="F:glycerol kinase activity"/>
    <property type="evidence" value="ECO:0007669"/>
    <property type="project" value="TreeGrafter"/>
</dbReference>
<proteinExistence type="inferred from homology"/>